<evidence type="ECO:0000313" key="7">
    <source>
        <dbReference type="Ensembl" id="ENSSAUP00010059030.1"/>
    </source>
</evidence>
<dbReference type="GeneID" id="115575528"/>
<feature type="compositionally biased region" description="Polar residues" evidence="5">
    <location>
        <begin position="515"/>
        <end position="542"/>
    </location>
</feature>
<feature type="compositionally biased region" description="Basic and acidic residues" evidence="5">
    <location>
        <begin position="345"/>
        <end position="359"/>
    </location>
</feature>
<dbReference type="GeneTree" id="ENSGT00940000167407"/>
<feature type="region of interest" description="Disordered" evidence="5">
    <location>
        <begin position="105"/>
        <end position="125"/>
    </location>
</feature>
<dbReference type="CDD" id="cd19818">
    <property type="entry name" value="Bbox1_ZBBX"/>
    <property type="match status" value="1"/>
</dbReference>
<dbReference type="InterPro" id="IPR000315">
    <property type="entry name" value="Znf_B-box"/>
</dbReference>
<feature type="region of interest" description="Disordered" evidence="5">
    <location>
        <begin position="340"/>
        <end position="359"/>
    </location>
</feature>
<dbReference type="PANTHER" id="PTHR28634">
    <property type="entry name" value="ZINC FINGER B-BOX DOMAIN-CONTAINING PROTEIN 1"/>
    <property type="match status" value="1"/>
</dbReference>
<feature type="region of interest" description="Disordered" evidence="5">
    <location>
        <begin position="647"/>
        <end position="743"/>
    </location>
</feature>
<evidence type="ECO:0000256" key="3">
    <source>
        <dbReference type="PROSITE-ProRule" id="PRU00024"/>
    </source>
</evidence>
<feature type="compositionally biased region" description="Polar residues" evidence="5">
    <location>
        <begin position="695"/>
        <end position="706"/>
    </location>
</feature>
<feature type="compositionally biased region" description="Basic and acidic residues" evidence="5">
    <location>
        <begin position="459"/>
        <end position="477"/>
    </location>
</feature>
<protein>
    <recommendedName>
        <fullName evidence="6">B box-type domain-containing protein</fullName>
    </recommendedName>
</protein>
<dbReference type="InterPro" id="IPR037688">
    <property type="entry name" value="ZBBX"/>
</dbReference>
<name>A0A671Y694_SPAAU</name>
<feature type="compositionally biased region" description="Pro residues" evidence="5">
    <location>
        <begin position="108"/>
        <end position="119"/>
    </location>
</feature>
<dbReference type="OMA" id="PPHYCEM"/>
<feature type="compositionally biased region" description="Acidic residues" evidence="5">
    <location>
        <begin position="807"/>
        <end position="824"/>
    </location>
</feature>
<evidence type="ECO:0000256" key="5">
    <source>
        <dbReference type="SAM" id="MobiDB-lite"/>
    </source>
</evidence>
<evidence type="ECO:0000256" key="2">
    <source>
        <dbReference type="ARBA" id="ARBA00022833"/>
    </source>
</evidence>
<evidence type="ECO:0000259" key="6">
    <source>
        <dbReference type="PROSITE" id="PS50119"/>
    </source>
</evidence>
<feature type="compositionally biased region" description="Low complexity" evidence="5">
    <location>
        <begin position="502"/>
        <end position="514"/>
    </location>
</feature>
<feature type="compositionally biased region" description="Polar residues" evidence="5">
    <location>
        <begin position="647"/>
        <end position="657"/>
    </location>
</feature>
<evidence type="ECO:0000313" key="8">
    <source>
        <dbReference type="Proteomes" id="UP000472265"/>
    </source>
</evidence>
<keyword evidence="1 3" id="KW-0863">Zinc-finger</keyword>
<gene>
    <name evidence="7" type="primary">zbbx</name>
</gene>
<dbReference type="InParanoid" id="A0A671Y694"/>
<keyword evidence="2" id="KW-0862">Zinc</keyword>
<dbReference type="AlphaFoldDB" id="A0A671Y694"/>
<feature type="compositionally biased region" description="Basic and acidic residues" evidence="5">
    <location>
        <begin position="233"/>
        <end position="242"/>
    </location>
</feature>
<feature type="coiled-coil region" evidence="4">
    <location>
        <begin position="24"/>
        <end position="58"/>
    </location>
</feature>
<feature type="region of interest" description="Disordered" evidence="5">
    <location>
        <begin position="196"/>
        <end position="257"/>
    </location>
</feature>
<organism evidence="7 8">
    <name type="scientific">Sparus aurata</name>
    <name type="common">Gilthead sea bream</name>
    <dbReference type="NCBI Taxonomy" id="8175"/>
    <lineage>
        <taxon>Eukaryota</taxon>
        <taxon>Metazoa</taxon>
        <taxon>Chordata</taxon>
        <taxon>Craniata</taxon>
        <taxon>Vertebrata</taxon>
        <taxon>Euteleostomi</taxon>
        <taxon>Actinopterygii</taxon>
        <taxon>Neopterygii</taxon>
        <taxon>Teleostei</taxon>
        <taxon>Neoteleostei</taxon>
        <taxon>Acanthomorphata</taxon>
        <taxon>Eupercaria</taxon>
        <taxon>Spariformes</taxon>
        <taxon>Sparidae</taxon>
        <taxon>Sparus</taxon>
    </lineage>
</organism>
<dbReference type="RefSeq" id="XP_030263544.1">
    <property type="nucleotide sequence ID" value="XM_030407684.1"/>
</dbReference>
<feature type="region of interest" description="Disordered" evidence="5">
    <location>
        <begin position="971"/>
        <end position="1001"/>
    </location>
</feature>
<keyword evidence="8" id="KW-1185">Reference proteome</keyword>
<feature type="compositionally biased region" description="Polar residues" evidence="5">
    <location>
        <begin position="664"/>
        <end position="687"/>
    </location>
</feature>
<reference evidence="7" key="3">
    <citation type="submission" date="2025-09" db="UniProtKB">
        <authorList>
            <consortium name="Ensembl"/>
        </authorList>
    </citation>
    <scope>IDENTIFICATION</scope>
</reference>
<reference evidence="7" key="1">
    <citation type="submission" date="2021-04" db="EMBL/GenBank/DDBJ databases">
        <authorList>
            <consortium name="Wellcome Sanger Institute Data Sharing"/>
        </authorList>
    </citation>
    <scope>NUCLEOTIDE SEQUENCE [LARGE SCALE GENOMIC DNA]</scope>
</reference>
<feature type="compositionally biased region" description="Low complexity" evidence="5">
    <location>
        <begin position="199"/>
        <end position="219"/>
    </location>
</feature>
<dbReference type="Pfam" id="PF22586">
    <property type="entry name" value="ANCHR-like_BBOX"/>
    <property type="match status" value="1"/>
</dbReference>
<feature type="compositionally biased region" description="Polar residues" evidence="5">
    <location>
        <begin position="478"/>
        <end position="501"/>
    </location>
</feature>
<feature type="compositionally biased region" description="Polar residues" evidence="5">
    <location>
        <begin position="983"/>
        <end position="1001"/>
    </location>
</feature>
<sequence>MNSNGFVVLPNNKAKSVKLKARNMQELQLKTVTLGQERQEMEEKLQQLKESMSKEKEERGFSGWKSGQCDSLISNALTNSTKKSKEIMLQKLSAGKVKIRVLKDEPLTAPPQPPPPPPAISSRATRKNRLRGRYCGQCEVKTAGLMCAECTDDYCIGCFTKFHQKGALKVHRIIPIQTDLQTHVSTRDVVSCFQKQIDPSSDPSNLTNLNPSSSSSSSPKPSPSHTIKSNATTRERHGRPEEGTEAVAKPMQLHPDPSQVLAVNQIKEKKVEMTEEGLNRGDERGVPTDLFSGEYNEEDSARSFQEALRQWRGEKSDEAGEPMSEEAMWIPVRPVSAMATQADLASDRRAERRGRRGGEGRVPVRVEFTENSLTYLDRLLLKKHRRTPIETYHPPLAFGADLNSLPNKNTEEDTVSSLTAQEEDFRRYCASLFAVPVSSARTEPEITTPESCLTIEVLDERDRDGDGDVDVEQRTDNNIKVPSIQRVQSQVRTPVPQTAFTSGWSSRVSHSSPSPIQTSRQSMSPGQANATQKLHLSKTTGAEHSMKSSSSKSKPSARPTAETPRTSKTLIKTPTSTSQKPNCSPTVHKSKPDHGSTRFVSSPSLPHIQTEIPKSSHAPLSFPPDVSSVAGAKPPIPEEHLSLRSTFTLSPSGSTESLFLPKVDQSNPFRKGSDSSLLPEQAQSSQLFPEPISSPKLSQSPPSNLESSRKSQHDPESLLSDNPIQPPLSPVSSSSIPPRKYPRPLKSLFRVSLFNDSLPDAHSRQSSTPTNETAPDQESTLSLQYTQCNPSLPLNVLHSPHSAVKMEEEEEEEELSIDSGDEMSSDSLGVASHEEDSSDEGRSTRGRPRDEERENSDIHAEGKKDFQSDEKEQLSEPLMVMHKQSAGSGSEHFSDLDVVLPLGLDVNCGHSDTPEHTHWDSHQTSPYDSEPKGSQGYWPSSSLSSYTEEHLVFEMLKDNTTQSAGIQIHSATPTRRGEISANEPGTSGSGSNRSTPTASQAPATCCLSHPISCSELGTVLRPLSQAAQEIMEICSVDQTGCEDPDLEADTTAHTLYKLEEELRLLSNETGKQTPVFGAGNSGSQYQHGNHHFTRGRDSEEQKEEDEAVQRDQQSVLLLP</sequence>
<feature type="region of interest" description="Disordered" evidence="5">
    <location>
        <begin position="459"/>
        <end position="635"/>
    </location>
</feature>
<dbReference type="GO" id="GO:0008270">
    <property type="term" value="F:zinc ion binding"/>
    <property type="evidence" value="ECO:0007669"/>
    <property type="project" value="UniProtKB-KW"/>
</dbReference>
<feature type="compositionally biased region" description="Basic and acidic residues" evidence="5">
    <location>
        <begin position="707"/>
        <end position="716"/>
    </location>
</feature>
<feature type="region of interest" description="Disordered" evidence="5">
    <location>
        <begin position="758"/>
        <end position="780"/>
    </location>
</feature>
<feature type="region of interest" description="Disordered" evidence="5">
    <location>
        <begin position="1071"/>
        <end position="1119"/>
    </location>
</feature>
<dbReference type="PANTHER" id="PTHR28634:SF1">
    <property type="entry name" value="ZINC FINGER B-BOX DOMAIN-CONTAINING PROTEIN 1"/>
    <property type="match status" value="1"/>
</dbReference>
<evidence type="ECO:0000256" key="1">
    <source>
        <dbReference type="ARBA" id="ARBA00022771"/>
    </source>
</evidence>
<dbReference type="CTD" id="79740"/>
<evidence type="ECO:0000256" key="4">
    <source>
        <dbReference type="SAM" id="Coils"/>
    </source>
</evidence>
<keyword evidence="1 3" id="KW-0479">Metal-binding</keyword>
<feature type="compositionally biased region" description="Basic and acidic residues" evidence="5">
    <location>
        <begin position="832"/>
        <end position="874"/>
    </location>
</feature>
<feature type="domain" description="B box-type" evidence="6">
    <location>
        <begin position="130"/>
        <end position="176"/>
    </location>
</feature>
<accession>A0A671Y694</accession>
<feature type="compositionally biased region" description="Polar residues" evidence="5">
    <location>
        <begin position="1110"/>
        <end position="1119"/>
    </location>
</feature>
<keyword evidence="4" id="KW-0175">Coiled coil</keyword>
<feature type="region of interest" description="Disordered" evidence="5">
    <location>
        <begin position="913"/>
        <end position="941"/>
    </location>
</feature>
<proteinExistence type="predicted"/>
<dbReference type="Proteomes" id="UP000472265">
    <property type="component" value="Chromosome 2"/>
</dbReference>
<feature type="compositionally biased region" description="Polar residues" evidence="5">
    <location>
        <begin position="563"/>
        <end position="587"/>
    </location>
</feature>
<feature type="compositionally biased region" description="Polar residues" evidence="5">
    <location>
        <begin position="764"/>
        <end position="780"/>
    </location>
</feature>
<reference evidence="7" key="2">
    <citation type="submission" date="2025-08" db="UniProtKB">
        <authorList>
            <consortium name="Ensembl"/>
        </authorList>
    </citation>
    <scope>IDENTIFICATION</scope>
</reference>
<dbReference type="OrthoDB" id="6226111at2759"/>
<feature type="compositionally biased region" description="Low complexity" evidence="5">
    <location>
        <begin position="547"/>
        <end position="556"/>
    </location>
</feature>
<feature type="region of interest" description="Disordered" evidence="5">
    <location>
        <begin position="803"/>
        <end position="876"/>
    </location>
</feature>
<dbReference type="Ensembl" id="ENSSAUT00010061933.1">
    <property type="protein sequence ID" value="ENSSAUP00010059030.1"/>
    <property type="gene ID" value="ENSSAUG00010024020.1"/>
</dbReference>
<dbReference type="PROSITE" id="PS50119">
    <property type="entry name" value="ZF_BBOX"/>
    <property type="match status" value="1"/>
</dbReference>